<dbReference type="GO" id="GO:0003677">
    <property type="term" value="F:DNA binding"/>
    <property type="evidence" value="ECO:0007669"/>
    <property type="project" value="InterPro"/>
</dbReference>
<protein>
    <recommendedName>
        <fullName evidence="1">IrrE N-terminal-like domain-containing protein</fullName>
    </recommendedName>
</protein>
<reference evidence="2 3" key="1">
    <citation type="submission" date="2014-02" db="EMBL/GenBank/DDBJ databases">
        <authorList>
            <person name="Sears C."/>
            <person name="Carroll K."/>
            <person name="Sack B.R."/>
            <person name="Qadri F."/>
            <person name="Myers L.L."/>
            <person name="Chung G.-T."/>
            <person name="Escheverria P."/>
            <person name="Fraser C.M."/>
            <person name="Sadzewicz L."/>
            <person name="Shefchek K.A."/>
            <person name="Tallon L."/>
            <person name="Das S.P."/>
            <person name="Daugherty S."/>
            <person name="Mongodin E.F."/>
        </authorList>
    </citation>
    <scope>NUCLEOTIDE SEQUENCE [LARGE SCALE GENOMIC DNA]</scope>
    <source>
        <strain evidence="2 3">1007-1-F #10</strain>
    </source>
</reference>
<comment type="caution">
    <text evidence="2">The sequence shown here is derived from an EMBL/GenBank/DDBJ whole genome shotgun (WGS) entry which is preliminary data.</text>
</comment>
<name>A0AAN4MWP4_BACFG</name>
<gene>
    <name evidence="2" type="ORF">M104_3676</name>
</gene>
<dbReference type="InterPro" id="IPR010982">
    <property type="entry name" value="Lambda_DNA-bd_dom_sf"/>
</dbReference>
<dbReference type="SUPFAM" id="SSF47413">
    <property type="entry name" value="lambda repressor-like DNA-binding domains"/>
    <property type="match status" value="1"/>
</dbReference>
<dbReference type="Gene3D" id="1.10.10.2910">
    <property type="match status" value="1"/>
</dbReference>
<dbReference type="Gene3D" id="1.10.260.40">
    <property type="entry name" value="lambda repressor-like DNA-binding domains"/>
    <property type="match status" value="1"/>
</dbReference>
<dbReference type="InterPro" id="IPR010359">
    <property type="entry name" value="IrrE_HExxH"/>
</dbReference>
<evidence type="ECO:0000259" key="1">
    <source>
        <dbReference type="Pfam" id="PF06114"/>
    </source>
</evidence>
<dbReference type="Pfam" id="PF06114">
    <property type="entry name" value="Peptidase_M78"/>
    <property type="match status" value="1"/>
</dbReference>
<evidence type="ECO:0000313" key="3">
    <source>
        <dbReference type="Proteomes" id="UP000022433"/>
    </source>
</evidence>
<dbReference type="AlphaFoldDB" id="A0AAN4MWP4"/>
<dbReference type="Proteomes" id="UP000022433">
    <property type="component" value="Unassembled WGS sequence"/>
</dbReference>
<feature type="domain" description="IrrE N-terminal-like" evidence="1">
    <location>
        <begin position="221"/>
        <end position="337"/>
    </location>
</feature>
<accession>A0AAN4MWP4</accession>
<dbReference type="EMBL" id="JGEA01000032">
    <property type="protein sequence ID" value="EYA13018.1"/>
    <property type="molecule type" value="Genomic_DNA"/>
</dbReference>
<sequence length="370" mass="42457">MDMATTINNYTPSVVFHPGETLADKLEEMGMGVKEFAVRTSKPEKTIIAVIKGDSAITSDMSVAFETVTKIPAHFWMNKQRAYDEYIARQKRELLIQNSAEWAMLFPIADMVKKGWLAPCKTVREKVFQLFSFFGVSTSRAWEDYYFNQQLKVAFRISLAKTKEPYAISAWLRQGELQAANLEQDVVYSEKSLKELIPQMKTLIATHPQDFAIRLQTLCLQAGIKLIYTPCLPKAPINGATRWLNDTPCIQLSGRHKRNDIFWFSFFHEVGHILLHGKKDIFLENIDYTDKQLEKEHEADTFASKILLSPSEEAEIIKSGDYTLQSIRYFAEKFCTPPAIIVGRLQHLKVISYWQDQELIEKVDLDSAVK</sequence>
<evidence type="ECO:0000313" key="2">
    <source>
        <dbReference type="EMBL" id="EYA13018.1"/>
    </source>
</evidence>
<proteinExistence type="predicted"/>
<organism evidence="2 3">
    <name type="scientific">Bacteroides fragilis str. 1007-1-F #10</name>
    <dbReference type="NCBI Taxonomy" id="1339295"/>
    <lineage>
        <taxon>Bacteria</taxon>
        <taxon>Pseudomonadati</taxon>
        <taxon>Bacteroidota</taxon>
        <taxon>Bacteroidia</taxon>
        <taxon>Bacteroidales</taxon>
        <taxon>Bacteroidaceae</taxon>
        <taxon>Bacteroides</taxon>
    </lineage>
</organism>